<evidence type="ECO:0000256" key="7">
    <source>
        <dbReference type="ARBA" id="ARBA00023237"/>
    </source>
</evidence>
<comment type="similarity">
    <text evidence="8 9">Belongs to the TonB-dependent receptor family.</text>
</comment>
<dbReference type="Gene3D" id="2.170.130.10">
    <property type="entry name" value="TonB-dependent receptor, plug domain"/>
    <property type="match status" value="1"/>
</dbReference>
<comment type="caution">
    <text evidence="13">The sequence shown here is derived from an EMBL/GenBank/DDBJ whole genome shotgun (WGS) entry which is preliminary data.</text>
</comment>
<feature type="signal peptide" evidence="10">
    <location>
        <begin position="1"/>
        <end position="28"/>
    </location>
</feature>
<dbReference type="Gene3D" id="2.60.40.1120">
    <property type="entry name" value="Carboxypeptidase-like, regulatory domain"/>
    <property type="match status" value="1"/>
</dbReference>
<dbReference type="EMBL" id="SGXA01000001">
    <property type="protein sequence ID" value="RZS75458.1"/>
    <property type="molecule type" value="Genomic_DNA"/>
</dbReference>
<evidence type="ECO:0000256" key="3">
    <source>
        <dbReference type="ARBA" id="ARBA00022452"/>
    </source>
</evidence>
<keyword evidence="13" id="KW-0675">Receptor</keyword>
<keyword evidence="14" id="KW-1185">Reference proteome</keyword>
<gene>
    <name evidence="13" type="ORF">EV199_1324</name>
</gene>
<dbReference type="Proteomes" id="UP000293874">
    <property type="component" value="Unassembled WGS sequence"/>
</dbReference>
<dbReference type="InterPro" id="IPR036942">
    <property type="entry name" value="Beta-barrel_TonB_sf"/>
</dbReference>
<dbReference type="OrthoDB" id="9768177at2"/>
<dbReference type="PROSITE" id="PS00018">
    <property type="entry name" value="EF_HAND_1"/>
    <property type="match status" value="1"/>
</dbReference>
<dbReference type="SUPFAM" id="SSF56935">
    <property type="entry name" value="Porins"/>
    <property type="match status" value="1"/>
</dbReference>
<dbReference type="Pfam" id="PF13715">
    <property type="entry name" value="CarbopepD_reg_2"/>
    <property type="match status" value="1"/>
</dbReference>
<dbReference type="InterPro" id="IPR039426">
    <property type="entry name" value="TonB-dep_rcpt-like"/>
</dbReference>
<dbReference type="PROSITE" id="PS52016">
    <property type="entry name" value="TONB_DEPENDENT_REC_3"/>
    <property type="match status" value="1"/>
</dbReference>
<sequence>MKKRERLRHLVIALCAICFLLLGNAGFSQPTNRTVTGTINSPDSLPLSGATVTVKETRQSARTDDKGQFTITVPAGQVTLEITYVGYAPGQIIVAPTATQVSLVMKRPDNNLNEVIVIGYGATRKKDLTGAVTSITEKDFNPGVMGSPEQLINGKAAGVQIMSNNGSPSSGNTVRIRGGASLSASNDPLIVVDGVPLEIGGISGNGNNFLALLNPNDIESINILKDASATAIYGSRASNGVMIITTKKGASGPLKVTFNSLLSMQTVTRLPEMLSAQQFRDLINTKGSGAQKALLGNSTTDWTDQVFENAIGNDNNISVSGSIAKKLPFRASLGYLYQDGLLKTDNLKRFSGSLVLSPSFFDRHLKIDINLKGSVNDNSFANQDAVWAASAFDPTQAVRTDKPEFGGYYERIDNAGVPVVRALRNPLGLLEQESHKSTVRRSIGTAEVDYKFHFLPDLRAHAIVGYDIAEGEGTNYVPDYAAAQYTRGGIQNSYSQKKTNKLFTAYLNYTKNLPGLKSRVDVTAGYDYQNWMATNPAFIDYNVKGEVQASTPADSQRHVLLSYYGRLNYTFNNKYLLTATIRRDGTSRFNKDNRWGVFPSLALAWKIKEENFLVNSDLISDLKLRLGFGVTGQQEGIGNYSYLPNYTIGNEFARYRFGNTYYQTYRPQAYVSDLKWESTEAWNAGLDFGLFSNKVTGTVDYYYRKTKDLLAYVSVPAGSNLTNSITTNVGNITSKGLELSLNTTLISNNQLTWTVGANATWQDVKITNLSLVPDTASPGSFTGPEVGSRGLQILSPGYAPYMFYVYKQVYDNKGKPIEGMYADLNKDGVINDKDFYRYHSPMPEFMLGFNTQVTYGKWSASTVLRASFGNYVYNDVKANQGSWETLQYNPYELINLSTDYLNTGFTARQFFSDYFVENASFLKMDNISIGYDFGNVWKNTARLRVGMLVQNVFTITKYDGVDPEIQNGFDNSFYPRPRTFSLNLNLSF</sequence>
<dbReference type="AlphaFoldDB" id="A0A4Q7N3L9"/>
<dbReference type="Pfam" id="PF00593">
    <property type="entry name" value="TonB_dep_Rec_b-barrel"/>
    <property type="match status" value="1"/>
</dbReference>
<accession>A0A4Q7N3L9</accession>
<dbReference type="NCBIfam" id="TIGR04056">
    <property type="entry name" value="OMP_RagA_SusC"/>
    <property type="match status" value="1"/>
</dbReference>
<dbReference type="InterPro" id="IPR012910">
    <property type="entry name" value="Plug_dom"/>
</dbReference>
<evidence type="ECO:0000259" key="11">
    <source>
        <dbReference type="Pfam" id="PF00593"/>
    </source>
</evidence>
<evidence type="ECO:0000256" key="5">
    <source>
        <dbReference type="ARBA" id="ARBA00023077"/>
    </source>
</evidence>
<keyword evidence="3 8" id="KW-1134">Transmembrane beta strand</keyword>
<evidence type="ECO:0000256" key="10">
    <source>
        <dbReference type="SAM" id="SignalP"/>
    </source>
</evidence>
<dbReference type="InterPro" id="IPR023997">
    <property type="entry name" value="TonB-dep_OMP_SusC/RagA_CS"/>
</dbReference>
<keyword evidence="6 8" id="KW-0472">Membrane</keyword>
<keyword evidence="7 8" id="KW-0998">Cell outer membrane</keyword>
<name>A0A4Q7N3L9_9BACT</name>
<keyword evidence="2 8" id="KW-0813">Transport</keyword>
<dbReference type="Pfam" id="PF07715">
    <property type="entry name" value="Plug"/>
    <property type="match status" value="1"/>
</dbReference>
<reference evidence="13 14" key="1">
    <citation type="submission" date="2019-02" db="EMBL/GenBank/DDBJ databases">
        <title>Genomic Encyclopedia of Type Strains, Phase IV (KMG-IV): sequencing the most valuable type-strain genomes for metagenomic binning, comparative biology and taxonomic classification.</title>
        <authorList>
            <person name="Goeker M."/>
        </authorList>
    </citation>
    <scope>NUCLEOTIDE SEQUENCE [LARGE SCALE GENOMIC DNA]</scope>
    <source>
        <strain evidence="13 14">DSM 18116</strain>
    </source>
</reference>
<keyword evidence="10" id="KW-0732">Signal</keyword>
<keyword evidence="5 9" id="KW-0798">TonB box</keyword>
<feature type="chain" id="PRO_5020210505" evidence="10">
    <location>
        <begin position="29"/>
        <end position="988"/>
    </location>
</feature>
<proteinExistence type="inferred from homology"/>
<feature type="domain" description="TonB-dependent receptor-like beta-barrel" evidence="11">
    <location>
        <begin position="421"/>
        <end position="900"/>
    </location>
</feature>
<evidence type="ECO:0000256" key="6">
    <source>
        <dbReference type="ARBA" id="ARBA00023136"/>
    </source>
</evidence>
<feature type="domain" description="TonB-dependent receptor plug" evidence="12">
    <location>
        <begin position="125"/>
        <end position="241"/>
    </location>
</feature>
<evidence type="ECO:0000259" key="12">
    <source>
        <dbReference type="Pfam" id="PF07715"/>
    </source>
</evidence>
<evidence type="ECO:0000256" key="9">
    <source>
        <dbReference type="RuleBase" id="RU003357"/>
    </source>
</evidence>
<dbReference type="InterPro" id="IPR023996">
    <property type="entry name" value="TonB-dep_OMP_SusC/RagA"/>
</dbReference>
<dbReference type="InterPro" id="IPR000531">
    <property type="entry name" value="Beta-barrel_TonB"/>
</dbReference>
<dbReference type="RefSeq" id="WP_130539825.1">
    <property type="nucleotide sequence ID" value="NZ_CP042431.1"/>
</dbReference>
<comment type="subcellular location">
    <subcellularLocation>
        <location evidence="1 8">Cell outer membrane</location>
        <topology evidence="1 8">Multi-pass membrane protein</topology>
    </subcellularLocation>
</comment>
<evidence type="ECO:0000256" key="1">
    <source>
        <dbReference type="ARBA" id="ARBA00004571"/>
    </source>
</evidence>
<evidence type="ECO:0000313" key="13">
    <source>
        <dbReference type="EMBL" id="RZS75458.1"/>
    </source>
</evidence>
<dbReference type="InterPro" id="IPR008969">
    <property type="entry name" value="CarboxyPept-like_regulatory"/>
</dbReference>
<protein>
    <submittedName>
        <fullName evidence="13">Iron complex outermembrane receptor protein</fullName>
    </submittedName>
</protein>
<evidence type="ECO:0000256" key="8">
    <source>
        <dbReference type="PROSITE-ProRule" id="PRU01360"/>
    </source>
</evidence>
<dbReference type="GO" id="GO:0009279">
    <property type="term" value="C:cell outer membrane"/>
    <property type="evidence" value="ECO:0007669"/>
    <property type="project" value="UniProtKB-SubCell"/>
</dbReference>
<dbReference type="InterPro" id="IPR018247">
    <property type="entry name" value="EF_Hand_1_Ca_BS"/>
</dbReference>
<organism evidence="13 14">
    <name type="scientific">Pseudobacter ginsenosidimutans</name>
    <dbReference type="NCBI Taxonomy" id="661488"/>
    <lineage>
        <taxon>Bacteria</taxon>
        <taxon>Pseudomonadati</taxon>
        <taxon>Bacteroidota</taxon>
        <taxon>Chitinophagia</taxon>
        <taxon>Chitinophagales</taxon>
        <taxon>Chitinophagaceae</taxon>
        <taxon>Pseudobacter</taxon>
    </lineage>
</organism>
<dbReference type="SUPFAM" id="SSF49464">
    <property type="entry name" value="Carboxypeptidase regulatory domain-like"/>
    <property type="match status" value="1"/>
</dbReference>
<dbReference type="NCBIfam" id="TIGR04057">
    <property type="entry name" value="SusC_RagA_signa"/>
    <property type="match status" value="1"/>
</dbReference>
<keyword evidence="4 8" id="KW-0812">Transmembrane</keyword>
<evidence type="ECO:0000313" key="14">
    <source>
        <dbReference type="Proteomes" id="UP000293874"/>
    </source>
</evidence>
<evidence type="ECO:0000256" key="2">
    <source>
        <dbReference type="ARBA" id="ARBA00022448"/>
    </source>
</evidence>
<dbReference type="Gene3D" id="2.40.170.20">
    <property type="entry name" value="TonB-dependent receptor, beta-barrel domain"/>
    <property type="match status" value="1"/>
</dbReference>
<evidence type="ECO:0000256" key="4">
    <source>
        <dbReference type="ARBA" id="ARBA00022692"/>
    </source>
</evidence>
<dbReference type="InterPro" id="IPR037066">
    <property type="entry name" value="Plug_dom_sf"/>
</dbReference>